<name>A0ABR2MSY5_9ASPA</name>
<evidence type="ECO:0000313" key="2">
    <source>
        <dbReference type="Proteomes" id="UP001412067"/>
    </source>
</evidence>
<evidence type="ECO:0000313" key="1">
    <source>
        <dbReference type="EMBL" id="KAK8967300.1"/>
    </source>
</evidence>
<proteinExistence type="predicted"/>
<protein>
    <submittedName>
        <fullName evidence="1">Uncharacterized protein</fullName>
    </submittedName>
</protein>
<sequence length="89" mass="10419">MRRAEYTFSCSESFSMKCSTSVGAASSDHPKRLAKDPQIKDFVMARLWREWKHYVHDMRLARSCWPLLSTVLADPTSEDENKNFRETVF</sequence>
<organism evidence="1 2">
    <name type="scientific">Platanthera guangdongensis</name>
    <dbReference type="NCBI Taxonomy" id="2320717"/>
    <lineage>
        <taxon>Eukaryota</taxon>
        <taxon>Viridiplantae</taxon>
        <taxon>Streptophyta</taxon>
        <taxon>Embryophyta</taxon>
        <taxon>Tracheophyta</taxon>
        <taxon>Spermatophyta</taxon>
        <taxon>Magnoliopsida</taxon>
        <taxon>Liliopsida</taxon>
        <taxon>Asparagales</taxon>
        <taxon>Orchidaceae</taxon>
        <taxon>Orchidoideae</taxon>
        <taxon>Orchideae</taxon>
        <taxon>Orchidinae</taxon>
        <taxon>Platanthera</taxon>
    </lineage>
</organism>
<reference evidence="1 2" key="1">
    <citation type="journal article" date="2022" name="Nat. Plants">
        <title>Genomes of leafy and leafless Platanthera orchids illuminate the evolution of mycoheterotrophy.</title>
        <authorList>
            <person name="Li M.H."/>
            <person name="Liu K.W."/>
            <person name="Li Z."/>
            <person name="Lu H.C."/>
            <person name="Ye Q.L."/>
            <person name="Zhang D."/>
            <person name="Wang J.Y."/>
            <person name="Li Y.F."/>
            <person name="Zhong Z.M."/>
            <person name="Liu X."/>
            <person name="Yu X."/>
            <person name="Liu D.K."/>
            <person name="Tu X.D."/>
            <person name="Liu B."/>
            <person name="Hao Y."/>
            <person name="Liao X.Y."/>
            <person name="Jiang Y.T."/>
            <person name="Sun W.H."/>
            <person name="Chen J."/>
            <person name="Chen Y.Q."/>
            <person name="Ai Y."/>
            <person name="Zhai J.W."/>
            <person name="Wu S.S."/>
            <person name="Zhou Z."/>
            <person name="Hsiao Y.Y."/>
            <person name="Wu W.L."/>
            <person name="Chen Y.Y."/>
            <person name="Lin Y.F."/>
            <person name="Hsu J.L."/>
            <person name="Li C.Y."/>
            <person name="Wang Z.W."/>
            <person name="Zhao X."/>
            <person name="Zhong W.Y."/>
            <person name="Ma X.K."/>
            <person name="Ma L."/>
            <person name="Huang J."/>
            <person name="Chen G.Z."/>
            <person name="Huang M.Z."/>
            <person name="Huang L."/>
            <person name="Peng D.H."/>
            <person name="Luo Y.B."/>
            <person name="Zou S.Q."/>
            <person name="Chen S.P."/>
            <person name="Lan S."/>
            <person name="Tsai W.C."/>
            <person name="Van de Peer Y."/>
            <person name="Liu Z.J."/>
        </authorList>
    </citation>
    <scope>NUCLEOTIDE SEQUENCE [LARGE SCALE GENOMIC DNA]</scope>
    <source>
        <strain evidence="1">Lor288</strain>
    </source>
</reference>
<accession>A0ABR2MSY5</accession>
<dbReference type="EMBL" id="JBBWWR010000005">
    <property type="protein sequence ID" value="KAK8967300.1"/>
    <property type="molecule type" value="Genomic_DNA"/>
</dbReference>
<gene>
    <name evidence="1" type="ORF">KSP40_PGU000838</name>
</gene>
<keyword evidence="2" id="KW-1185">Reference proteome</keyword>
<comment type="caution">
    <text evidence="1">The sequence shown here is derived from an EMBL/GenBank/DDBJ whole genome shotgun (WGS) entry which is preliminary data.</text>
</comment>
<dbReference type="Proteomes" id="UP001412067">
    <property type="component" value="Unassembled WGS sequence"/>
</dbReference>